<gene>
    <name evidence="1" type="ORF">Msub_11466</name>
</gene>
<dbReference type="PATRIC" id="fig|1658765.3.peg.1460"/>
<organism evidence="1 2">
    <name type="scientific">Marinobacter subterrani</name>
    <dbReference type="NCBI Taxonomy" id="1658765"/>
    <lineage>
        <taxon>Bacteria</taxon>
        <taxon>Pseudomonadati</taxon>
        <taxon>Pseudomonadota</taxon>
        <taxon>Gammaproteobacteria</taxon>
        <taxon>Pseudomonadales</taxon>
        <taxon>Marinobacteraceae</taxon>
        <taxon>Marinobacter</taxon>
    </lineage>
</organism>
<sequence length="115" mass="13262">MLIASYEQWREAKKQVLEEENPAVPCEECDGFGHFYSVCPCCDSELDKDCEVCKGAGEVYYLDSPKPLTGGQLINRKAYFQEVIADLKKWSAYTKQDFLHVAGRFVDEFRRGWVH</sequence>
<accession>A0A0J7M2M4</accession>
<evidence type="ECO:0000313" key="2">
    <source>
        <dbReference type="Proteomes" id="UP000036102"/>
    </source>
</evidence>
<dbReference type="EMBL" id="LFBU01000001">
    <property type="protein sequence ID" value="KMQ75265.1"/>
    <property type="molecule type" value="Genomic_DNA"/>
</dbReference>
<evidence type="ECO:0000313" key="1">
    <source>
        <dbReference type="EMBL" id="KMQ75265.1"/>
    </source>
</evidence>
<dbReference type="RefSeq" id="WP_048495392.1">
    <property type="nucleotide sequence ID" value="NZ_LFBU01000001.1"/>
</dbReference>
<proteinExistence type="predicted"/>
<reference evidence="1 2" key="1">
    <citation type="submission" date="2015-06" db="EMBL/GenBank/DDBJ databases">
        <title>Marinobacter subterrani, a genetically tractable neutrophilic iron-oxidizing strain isolated from the Soudan Iron Mine.</title>
        <authorList>
            <person name="Bonis B.M."/>
            <person name="Gralnick J.A."/>
        </authorList>
    </citation>
    <scope>NUCLEOTIDE SEQUENCE [LARGE SCALE GENOMIC DNA]</scope>
    <source>
        <strain evidence="1 2">JG233</strain>
    </source>
</reference>
<comment type="caution">
    <text evidence="1">The sequence shown here is derived from an EMBL/GenBank/DDBJ whole genome shotgun (WGS) entry which is preliminary data.</text>
</comment>
<dbReference type="OrthoDB" id="9943216at2"/>
<name>A0A0J7M2M4_9GAMM</name>
<dbReference type="Proteomes" id="UP000036102">
    <property type="component" value="Unassembled WGS sequence"/>
</dbReference>
<dbReference type="AlphaFoldDB" id="A0A0J7M2M4"/>
<dbReference type="STRING" id="1658765.Msub_11466"/>
<protein>
    <submittedName>
        <fullName evidence="1">Uncharacterized protein</fullName>
    </submittedName>
</protein>
<keyword evidence="2" id="KW-1185">Reference proteome</keyword>